<keyword evidence="7" id="KW-1185">Reference proteome</keyword>
<dbReference type="PANTHER" id="PTHR43177">
    <property type="entry name" value="PROTEIN NRFC"/>
    <property type="match status" value="1"/>
</dbReference>
<comment type="caution">
    <text evidence="6">The sequence shown here is derived from an EMBL/GenBank/DDBJ whole genome shotgun (WGS) entry which is preliminary data.</text>
</comment>
<dbReference type="CDD" id="cd10551">
    <property type="entry name" value="PsrB"/>
    <property type="match status" value="1"/>
</dbReference>
<keyword evidence="1" id="KW-0004">4Fe-4S</keyword>
<dbReference type="Proteomes" id="UP000622448">
    <property type="component" value="Unassembled WGS sequence"/>
</dbReference>
<dbReference type="InterPro" id="IPR050954">
    <property type="entry name" value="ET_IronSulfur_Cluster-Binding"/>
</dbReference>
<dbReference type="PROSITE" id="PS00198">
    <property type="entry name" value="4FE4S_FER_1"/>
    <property type="match status" value="1"/>
</dbReference>
<evidence type="ECO:0000313" key="6">
    <source>
        <dbReference type="EMBL" id="MBC5584963.1"/>
    </source>
</evidence>
<dbReference type="InterPro" id="IPR017896">
    <property type="entry name" value="4Fe4S_Fe-S-bd"/>
</dbReference>
<sequence length="210" mass="23218">MTRYAMAIDLSSCIACHACSVACKVNNNLAQTVWWNRVDTDGGDYMDTARGTYPTDLHRMHYPVNCQHCSKPACVATCPTGASYQRDDGIVAIKQDDCIGCGTCITSCPYDVRTLIEDEPEYVVDFPLGDYDAPQHKAGTAEKCTFCTNRLDRGEVPACMELCPGRARHWGDMDDPNSDVATFLKGKDYERLLVEAGTEPNVYYVTAKKS</sequence>
<keyword evidence="3" id="KW-0408">Iron</keyword>
<gene>
    <name evidence="6" type="ORF">H8S61_12290</name>
</gene>
<dbReference type="PANTHER" id="PTHR43177:SF3">
    <property type="entry name" value="PROTEIN NRFC HOMOLOG"/>
    <property type="match status" value="1"/>
</dbReference>
<dbReference type="Gene3D" id="3.30.70.20">
    <property type="match status" value="2"/>
</dbReference>
<accession>A0ABR7BTN9</accession>
<proteinExistence type="predicted"/>
<evidence type="ECO:0000259" key="5">
    <source>
        <dbReference type="PROSITE" id="PS51379"/>
    </source>
</evidence>
<feature type="domain" description="4Fe-4S ferredoxin-type" evidence="5">
    <location>
        <begin position="57"/>
        <end position="88"/>
    </location>
</feature>
<evidence type="ECO:0000256" key="3">
    <source>
        <dbReference type="ARBA" id="ARBA00023004"/>
    </source>
</evidence>
<name>A0ABR7BTN9_9ACTN</name>
<evidence type="ECO:0000256" key="1">
    <source>
        <dbReference type="ARBA" id="ARBA00022485"/>
    </source>
</evidence>
<feature type="domain" description="4Fe-4S ferredoxin-type" evidence="5">
    <location>
        <begin position="89"/>
        <end position="118"/>
    </location>
</feature>
<dbReference type="PROSITE" id="PS51379">
    <property type="entry name" value="4FE4S_FER_2"/>
    <property type="match status" value="3"/>
</dbReference>
<dbReference type="RefSeq" id="WP_186939182.1">
    <property type="nucleotide sequence ID" value="NZ_JACOOA010000005.1"/>
</dbReference>
<protein>
    <submittedName>
        <fullName evidence="6">4Fe-4S dicluster domain-containing protein</fullName>
    </submittedName>
</protein>
<reference evidence="6 7" key="1">
    <citation type="submission" date="2020-08" db="EMBL/GenBank/DDBJ databases">
        <title>Genome public.</title>
        <authorList>
            <person name="Liu C."/>
            <person name="Sun Q."/>
        </authorList>
    </citation>
    <scope>NUCLEOTIDE SEQUENCE [LARGE SCALE GENOMIC DNA]</scope>
    <source>
        <strain evidence="6 7">NSJ-70</strain>
    </source>
</reference>
<evidence type="ECO:0000313" key="7">
    <source>
        <dbReference type="Proteomes" id="UP000622448"/>
    </source>
</evidence>
<keyword evidence="2" id="KW-0479">Metal-binding</keyword>
<evidence type="ECO:0000256" key="2">
    <source>
        <dbReference type="ARBA" id="ARBA00022723"/>
    </source>
</evidence>
<evidence type="ECO:0000256" key="4">
    <source>
        <dbReference type="ARBA" id="ARBA00023014"/>
    </source>
</evidence>
<dbReference type="Pfam" id="PF13247">
    <property type="entry name" value="Fer4_11"/>
    <property type="match status" value="2"/>
</dbReference>
<dbReference type="InterPro" id="IPR017900">
    <property type="entry name" value="4Fe4S_Fe_S_CS"/>
</dbReference>
<dbReference type="SUPFAM" id="SSF54862">
    <property type="entry name" value="4Fe-4S ferredoxins"/>
    <property type="match status" value="1"/>
</dbReference>
<dbReference type="EMBL" id="JACOOA010000005">
    <property type="protein sequence ID" value="MBC5584963.1"/>
    <property type="molecule type" value="Genomic_DNA"/>
</dbReference>
<keyword evidence="4" id="KW-0411">Iron-sulfur</keyword>
<organism evidence="6 7">
    <name type="scientific">Eggerthella hominis</name>
    <dbReference type="NCBI Taxonomy" id="2763043"/>
    <lineage>
        <taxon>Bacteria</taxon>
        <taxon>Bacillati</taxon>
        <taxon>Actinomycetota</taxon>
        <taxon>Coriobacteriia</taxon>
        <taxon>Eggerthellales</taxon>
        <taxon>Eggerthellaceae</taxon>
        <taxon>Eggerthella</taxon>
    </lineage>
</organism>
<feature type="domain" description="4Fe-4S ferredoxin-type" evidence="5">
    <location>
        <begin position="4"/>
        <end position="26"/>
    </location>
</feature>